<feature type="compositionally biased region" description="Basic and acidic residues" evidence="1">
    <location>
        <begin position="93"/>
        <end position="104"/>
    </location>
</feature>
<evidence type="ECO:0000313" key="4">
    <source>
        <dbReference type="Proteomes" id="UP000254893"/>
    </source>
</evidence>
<evidence type="ECO:0008006" key="5">
    <source>
        <dbReference type="Google" id="ProtNLM"/>
    </source>
</evidence>
<feature type="compositionally biased region" description="Basic and acidic residues" evidence="1">
    <location>
        <begin position="115"/>
        <end position="153"/>
    </location>
</feature>
<reference evidence="3 4" key="1">
    <citation type="submission" date="2018-06" db="EMBL/GenBank/DDBJ databases">
        <authorList>
            <consortium name="Pathogen Informatics"/>
            <person name="Doyle S."/>
        </authorList>
    </citation>
    <scope>NUCLEOTIDE SEQUENCE [LARGE SCALE GENOMIC DNA]</scope>
    <source>
        <strain evidence="3 4">NCTC11388</strain>
    </source>
</reference>
<keyword evidence="2" id="KW-0732">Signal</keyword>
<gene>
    <name evidence="3" type="ORF">NCTC11388_04352</name>
</gene>
<name>A0A380CTB4_SPHSI</name>
<feature type="region of interest" description="Disordered" evidence="1">
    <location>
        <begin position="93"/>
        <end position="153"/>
    </location>
</feature>
<feature type="chain" id="PRO_5016962682" description="P pilus assembly/Cpx signaling pathway, periplasmic inhibitor/zinc-resistance associated protein" evidence="2">
    <location>
        <begin position="21"/>
        <end position="153"/>
    </location>
</feature>
<dbReference type="EMBL" id="UGYW01000002">
    <property type="protein sequence ID" value="SUJ28483.1"/>
    <property type="molecule type" value="Genomic_DNA"/>
</dbReference>
<dbReference type="RefSeq" id="WP_115171623.1">
    <property type="nucleotide sequence ID" value="NZ_UGYW01000002.1"/>
</dbReference>
<protein>
    <recommendedName>
        <fullName evidence="5">P pilus assembly/Cpx signaling pathway, periplasmic inhibitor/zinc-resistance associated protein</fullName>
    </recommendedName>
</protein>
<evidence type="ECO:0000313" key="3">
    <source>
        <dbReference type="EMBL" id="SUJ28483.1"/>
    </source>
</evidence>
<sequence length="153" mass="17589">MKKMLLLVGLMSGLTFATYAQEVQSKPVKRTERGEKMINKTPEEMATLQTERLDKELKFTEAQKKQVYAIQLKSAQKQKEVMSDNKAGREAFREGMKQNQEELNKVLTPEQQNILKEKRAQRGDRMKGKRKMDGERGSRKAEKTAPAKDKTSL</sequence>
<evidence type="ECO:0000256" key="2">
    <source>
        <dbReference type="SAM" id="SignalP"/>
    </source>
</evidence>
<organism evidence="3 4">
    <name type="scientific">Sphingobacterium spiritivorum</name>
    <name type="common">Flavobacterium spiritivorum</name>
    <dbReference type="NCBI Taxonomy" id="258"/>
    <lineage>
        <taxon>Bacteria</taxon>
        <taxon>Pseudomonadati</taxon>
        <taxon>Bacteroidota</taxon>
        <taxon>Sphingobacteriia</taxon>
        <taxon>Sphingobacteriales</taxon>
        <taxon>Sphingobacteriaceae</taxon>
        <taxon>Sphingobacterium</taxon>
    </lineage>
</organism>
<dbReference type="Proteomes" id="UP000254893">
    <property type="component" value="Unassembled WGS sequence"/>
</dbReference>
<proteinExistence type="predicted"/>
<accession>A0A380CTB4</accession>
<dbReference type="AlphaFoldDB" id="A0A380CTB4"/>
<feature type="signal peptide" evidence="2">
    <location>
        <begin position="1"/>
        <end position="20"/>
    </location>
</feature>
<evidence type="ECO:0000256" key="1">
    <source>
        <dbReference type="SAM" id="MobiDB-lite"/>
    </source>
</evidence>